<gene>
    <name evidence="5" type="ORF">AVENLUH5627_01568</name>
</gene>
<keyword evidence="3" id="KW-0804">Transcription</keyword>
<sequence length="257" mass="29995">MKRAETEQFPFLNGIEVHEFLYQKDDVVSPHSSLWGDFNFSLNGTLEFDIEGQYYLSPPSYGLWLPPRTEHQSLPVEHEIHYICIRLHPRYGQALGLSCRCFSIEPFFRSLVLQILEQQKQQAQPEYLEHLLQVLFDQLKQAPAYSHYLPQSTHPILAPILEKLSAPDSFHQSLQQVLQQFSVSERHILRLSQQELQLSLSEWRNRAKIIFAINQIRQGMTIKQLAFALGYHHSSSFIEFFKRYTGQTPIQLKNASI</sequence>
<evidence type="ECO:0000313" key="5">
    <source>
        <dbReference type="EMBL" id="KXZ69414.1"/>
    </source>
</evidence>
<dbReference type="PATRIC" id="fig|52133.18.peg.1629"/>
<dbReference type="PROSITE" id="PS01124">
    <property type="entry name" value="HTH_ARAC_FAMILY_2"/>
    <property type="match status" value="1"/>
</dbReference>
<dbReference type="GO" id="GO:0003700">
    <property type="term" value="F:DNA-binding transcription factor activity"/>
    <property type="evidence" value="ECO:0007669"/>
    <property type="project" value="InterPro"/>
</dbReference>
<comment type="caution">
    <text evidence="5">The sequence shown here is derived from an EMBL/GenBank/DDBJ whole genome shotgun (WGS) entry which is preliminary data.</text>
</comment>
<name>A0A150HS20_9GAMM</name>
<protein>
    <submittedName>
        <fullName evidence="5">Helix-turn-helix domain protein</fullName>
    </submittedName>
</protein>
<evidence type="ECO:0000256" key="3">
    <source>
        <dbReference type="ARBA" id="ARBA00023163"/>
    </source>
</evidence>
<keyword evidence="2" id="KW-0238">DNA-binding</keyword>
<dbReference type="PANTHER" id="PTHR11019:SF190">
    <property type="entry name" value="ARAC-FAMILY REGULATORY PROTEIN"/>
    <property type="match status" value="1"/>
</dbReference>
<proteinExistence type="predicted"/>
<dbReference type="PROSITE" id="PS00041">
    <property type="entry name" value="HTH_ARAC_FAMILY_1"/>
    <property type="match status" value="1"/>
</dbReference>
<dbReference type="InterPro" id="IPR018062">
    <property type="entry name" value="HTH_AraC-typ_CS"/>
</dbReference>
<dbReference type="InterPro" id="IPR009057">
    <property type="entry name" value="Homeodomain-like_sf"/>
</dbReference>
<reference evidence="5 6" key="1">
    <citation type="journal article" date="2016" name="Sci. Rep.">
        <title>Genomic and phenotypic characterization of the species Acinetobacter venetianus.</title>
        <authorList>
            <person name="Fondi M."/>
            <person name="Maida I."/>
            <person name="Perrin E."/>
            <person name="Orlandini V."/>
            <person name="La Torre L."/>
            <person name="Bosi E."/>
            <person name="Negroni A."/>
            <person name="Zanaroli G."/>
            <person name="Fava F."/>
            <person name="Decorosi F."/>
            <person name="Giovannetti L."/>
            <person name="Viti C."/>
            <person name="Vaneechoutte M."/>
            <person name="Dijkshoorn L."/>
            <person name="Fani R."/>
        </authorList>
    </citation>
    <scope>NUCLEOTIDE SEQUENCE [LARGE SCALE GENOMIC DNA]</scope>
    <source>
        <strain evidence="5 6">LUH5627</strain>
    </source>
</reference>
<keyword evidence="1" id="KW-0805">Transcription regulation</keyword>
<dbReference type="GO" id="GO:0043565">
    <property type="term" value="F:sequence-specific DNA binding"/>
    <property type="evidence" value="ECO:0007669"/>
    <property type="project" value="InterPro"/>
</dbReference>
<evidence type="ECO:0000256" key="2">
    <source>
        <dbReference type="ARBA" id="ARBA00023125"/>
    </source>
</evidence>
<organism evidence="5 6">
    <name type="scientific">Acinetobacter venetianus</name>
    <dbReference type="NCBI Taxonomy" id="52133"/>
    <lineage>
        <taxon>Bacteria</taxon>
        <taxon>Pseudomonadati</taxon>
        <taxon>Pseudomonadota</taxon>
        <taxon>Gammaproteobacteria</taxon>
        <taxon>Moraxellales</taxon>
        <taxon>Moraxellaceae</taxon>
        <taxon>Acinetobacter</taxon>
    </lineage>
</organism>
<evidence type="ECO:0000256" key="1">
    <source>
        <dbReference type="ARBA" id="ARBA00023015"/>
    </source>
</evidence>
<dbReference type="Pfam" id="PF12833">
    <property type="entry name" value="HTH_18"/>
    <property type="match status" value="1"/>
</dbReference>
<dbReference type="EMBL" id="JRUE01000147">
    <property type="protein sequence ID" value="KXZ69414.1"/>
    <property type="molecule type" value="Genomic_DNA"/>
</dbReference>
<evidence type="ECO:0000313" key="6">
    <source>
        <dbReference type="Proteomes" id="UP000075680"/>
    </source>
</evidence>
<accession>A0A150HS20</accession>
<dbReference type="AlphaFoldDB" id="A0A150HS20"/>
<dbReference type="RefSeq" id="WP_061518683.1">
    <property type="nucleotide sequence ID" value="NZ_JRUE01000147.1"/>
</dbReference>
<dbReference type="SUPFAM" id="SSF51182">
    <property type="entry name" value="RmlC-like cupins"/>
    <property type="match status" value="1"/>
</dbReference>
<dbReference type="InterPro" id="IPR011051">
    <property type="entry name" value="RmlC_Cupin_sf"/>
</dbReference>
<dbReference type="Proteomes" id="UP000075680">
    <property type="component" value="Unassembled WGS sequence"/>
</dbReference>
<dbReference type="InterPro" id="IPR018060">
    <property type="entry name" value="HTH_AraC"/>
</dbReference>
<feature type="domain" description="HTH araC/xylS-type" evidence="4">
    <location>
        <begin position="154"/>
        <end position="255"/>
    </location>
</feature>
<evidence type="ECO:0000259" key="4">
    <source>
        <dbReference type="PROSITE" id="PS01124"/>
    </source>
</evidence>
<dbReference type="PANTHER" id="PTHR11019">
    <property type="entry name" value="HTH-TYPE TRANSCRIPTIONAL REGULATOR NIMR"/>
    <property type="match status" value="1"/>
</dbReference>
<dbReference type="Gene3D" id="1.10.10.60">
    <property type="entry name" value="Homeodomain-like"/>
    <property type="match status" value="1"/>
</dbReference>
<dbReference type="SUPFAM" id="SSF46689">
    <property type="entry name" value="Homeodomain-like"/>
    <property type="match status" value="1"/>
</dbReference>
<dbReference type="SMART" id="SM00342">
    <property type="entry name" value="HTH_ARAC"/>
    <property type="match status" value="1"/>
</dbReference>